<protein>
    <submittedName>
        <fullName evidence="1">Uncharacterized protein</fullName>
    </submittedName>
</protein>
<evidence type="ECO:0000313" key="2">
    <source>
        <dbReference type="Proteomes" id="UP000192418"/>
    </source>
</evidence>
<evidence type="ECO:0000313" key="1">
    <source>
        <dbReference type="EMBL" id="SMC87405.1"/>
    </source>
</evidence>
<gene>
    <name evidence="1" type="ORF">SAMN02746065_11356</name>
</gene>
<dbReference type="STRING" id="1121400.SAMN02746065_11356"/>
<sequence>MAFVAVFMKNSTFGVRISWWGQAFVIDIIEAFSVGKGLGR</sequence>
<accession>A0A1W2CQ69</accession>
<dbReference type="Proteomes" id="UP000192418">
    <property type="component" value="Unassembled WGS sequence"/>
</dbReference>
<name>A0A1W2CQ69_9BACT</name>
<organism evidence="1 2">
    <name type="scientific">Desulfocicer vacuolatum DSM 3385</name>
    <dbReference type="NCBI Taxonomy" id="1121400"/>
    <lineage>
        <taxon>Bacteria</taxon>
        <taxon>Pseudomonadati</taxon>
        <taxon>Thermodesulfobacteriota</taxon>
        <taxon>Desulfobacteria</taxon>
        <taxon>Desulfobacterales</taxon>
        <taxon>Desulfobacteraceae</taxon>
        <taxon>Desulfocicer</taxon>
    </lineage>
</organism>
<proteinExistence type="predicted"/>
<dbReference type="AlphaFoldDB" id="A0A1W2CQ69"/>
<dbReference type="EMBL" id="FWXY01000013">
    <property type="protein sequence ID" value="SMC87405.1"/>
    <property type="molecule type" value="Genomic_DNA"/>
</dbReference>
<keyword evidence="2" id="KW-1185">Reference proteome</keyword>
<reference evidence="1 2" key="1">
    <citation type="submission" date="2017-04" db="EMBL/GenBank/DDBJ databases">
        <authorList>
            <person name="Afonso C.L."/>
            <person name="Miller P.J."/>
            <person name="Scott M.A."/>
            <person name="Spackman E."/>
            <person name="Goraichik I."/>
            <person name="Dimitrov K.M."/>
            <person name="Suarez D.L."/>
            <person name="Swayne D.E."/>
        </authorList>
    </citation>
    <scope>NUCLEOTIDE SEQUENCE [LARGE SCALE GENOMIC DNA]</scope>
    <source>
        <strain evidence="1 2">DSM 3385</strain>
    </source>
</reference>